<dbReference type="EMBL" id="JACXVP010000001">
    <property type="protein sequence ID" value="KAG5632254.1"/>
    <property type="molecule type" value="Genomic_DNA"/>
</dbReference>
<proteinExistence type="predicted"/>
<reference evidence="1 2" key="1">
    <citation type="submission" date="2020-09" db="EMBL/GenBank/DDBJ databases">
        <title>De no assembly of potato wild relative species, Solanum commersonii.</title>
        <authorList>
            <person name="Cho K."/>
        </authorList>
    </citation>
    <scope>NUCLEOTIDE SEQUENCE [LARGE SCALE GENOMIC DNA]</scope>
    <source>
        <strain evidence="1">LZ3.2</strain>
        <tissue evidence="1">Leaf</tissue>
    </source>
</reference>
<dbReference type="Proteomes" id="UP000824120">
    <property type="component" value="Chromosome 1"/>
</dbReference>
<sequence length="73" mass="8095">MDIALDKRPDKFGKSQLLLDVDAFRVSDSSTARDFPIYGEGVVWDLVPKVPKRQCILINVEALSSCGTTLLEI</sequence>
<dbReference type="AlphaFoldDB" id="A0A9J6B6B6"/>
<gene>
    <name evidence="1" type="ORF">H5410_003971</name>
</gene>
<evidence type="ECO:0000313" key="2">
    <source>
        <dbReference type="Proteomes" id="UP000824120"/>
    </source>
</evidence>
<evidence type="ECO:0000313" key="1">
    <source>
        <dbReference type="EMBL" id="KAG5632254.1"/>
    </source>
</evidence>
<comment type="caution">
    <text evidence="1">The sequence shown here is derived from an EMBL/GenBank/DDBJ whole genome shotgun (WGS) entry which is preliminary data.</text>
</comment>
<organism evidence="1 2">
    <name type="scientific">Solanum commersonii</name>
    <name type="common">Commerson's wild potato</name>
    <name type="synonym">Commerson's nightshade</name>
    <dbReference type="NCBI Taxonomy" id="4109"/>
    <lineage>
        <taxon>Eukaryota</taxon>
        <taxon>Viridiplantae</taxon>
        <taxon>Streptophyta</taxon>
        <taxon>Embryophyta</taxon>
        <taxon>Tracheophyta</taxon>
        <taxon>Spermatophyta</taxon>
        <taxon>Magnoliopsida</taxon>
        <taxon>eudicotyledons</taxon>
        <taxon>Gunneridae</taxon>
        <taxon>Pentapetalae</taxon>
        <taxon>asterids</taxon>
        <taxon>lamiids</taxon>
        <taxon>Solanales</taxon>
        <taxon>Solanaceae</taxon>
        <taxon>Solanoideae</taxon>
        <taxon>Solaneae</taxon>
        <taxon>Solanum</taxon>
    </lineage>
</organism>
<protein>
    <submittedName>
        <fullName evidence="1">Uncharacterized protein</fullName>
    </submittedName>
</protein>
<name>A0A9J6B6B6_SOLCO</name>
<keyword evidence="2" id="KW-1185">Reference proteome</keyword>
<accession>A0A9J6B6B6</accession>